<dbReference type="GO" id="GO:0000271">
    <property type="term" value="P:polysaccharide biosynthetic process"/>
    <property type="evidence" value="ECO:0007669"/>
    <property type="project" value="TreeGrafter"/>
</dbReference>
<reference evidence="5 6" key="1">
    <citation type="submission" date="2019-08" db="EMBL/GenBank/DDBJ databases">
        <authorList>
            <person name="Peeters C."/>
        </authorList>
    </citation>
    <scope>NUCLEOTIDE SEQUENCE [LARGE SCALE GENOMIC DNA]</scope>
    <source>
        <strain evidence="5 6">LMG 20603</strain>
    </source>
</reference>
<evidence type="ECO:0000256" key="1">
    <source>
        <dbReference type="ARBA" id="ARBA00037999"/>
    </source>
</evidence>
<keyword evidence="6" id="KW-1185">Reference proteome</keyword>
<keyword evidence="5" id="KW-0808">Transferase</keyword>
<keyword evidence="3 4" id="KW-0663">Pyridoxal phosphate</keyword>
<dbReference type="Gene3D" id="3.90.1150.10">
    <property type="entry name" value="Aspartate Aminotransferase, domain 1"/>
    <property type="match status" value="1"/>
</dbReference>
<evidence type="ECO:0000313" key="5">
    <source>
        <dbReference type="EMBL" id="VVE89031.1"/>
    </source>
</evidence>
<dbReference type="EC" id="2.6.1.92" evidence="5"/>
<dbReference type="Pfam" id="PF01041">
    <property type="entry name" value="DegT_DnrJ_EryC1"/>
    <property type="match status" value="1"/>
</dbReference>
<dbReference type="GO" id="GO:0030170">
    <property type="term" value="F:pyridoxal phosphate binding"/>
    <property type="evidence" value="ECO:0007669"/>
    <property type="project" value="TreeGrafter"/>
</dbReference>
<dbReference type="Proteomes" id="UP000382040">
    <property type="component" value="Unassembled WGS sequence"/>
</dbReference>
<dbReference type="AlphaFoldDB" id="A0A5E5BRT2"/>
<feature type="modified residue" description="N6-(pyridoxal phosphate)lysine" evidence="3">
    <location>
        <position position="188"/>
    </location>
</feature>
<organism evidence="5 6">
    <name type="scientific">Pandoraea bronchicola</name>
    <dbReference type="NCBI Taxonomy" id="2508287"/>
    <lineage>
        <taxon>Bacteria</taxon>
        <taxon>Pseudomonadati</taxon>
        <taxon>Pseudomonadota</taxon>
        <taxon>Betaproteobacteria</taxon>
        <taxon>Burkholderiales</taxon>
        <taxon>Burkholderiaceae</taxon>
        <taxon>Pandoraea</taxon>
    </lineage>
</organism>
<accession>A0A5E5BRT2</accession>
<dbReference type="GO" id="GO:0008483">
    <property type="term" value="F:transaminase activity"/>
    <property type="evidence" value="ECO:0007669"/>
    <property type="project" value="UniProtKB-KW"/>
</dbReference>
<evidence type="ECO:0000313" key="6">
    <source>
        <dbReference type="Proteomes" id="UP000382040"/>
    </source>
</evidence>
<protein>
    <submittedName>
        <fullName evidence="5">UDP-4-amino-4, 6-dideoxy-N-acetyl-beta-L-altrosamine transaminase</fullName>
        <ecNumber evidence="5">2.6.1.92</ecNumber>
    </submittedName>
</protein>
<dbReference type="OrthoDB" id="9804264at2"/>
<dbReference type="Gene3D" id="3.40.640.10">
    <property type="entry name" value="Type I PLP-dependent aspartate aminotransferase-like (Major domain)"/>
    <property type="match status" value="1"/>
</dbReference>
<dbReference type="EMBL" id="CABPST010000007">
    <property type="protein sequence ID" value="VVE89031.1"/>
    <property type="molecule type" value="Genomic_DNA"/>
</dbReference>
<gene>
    <name evidence="5" type="primary">pseC</name>
    <name evidence="5" type="ORF">PBR20603_02996</name>
</gene>
<dbReference type="InterPro" id="IPR000653">
    <property type="entry name" value="DegT/StrS_aminotransferase"/>
</dbReference>
<dbReference type="CDD" id="cd00616">
    <property type="entry name" value="AHBA_syn"/>
    <property type="match status" value="1"/>
</dbReference>
<dbReference type="PANTHER" id="PTHR30244:SF34">
    <property type="entry name" value="DTDP-4-AMINO-4,6-DIDEOXYGALACTOSE TRANSAMINASE"/>
    <property type="match status" value="1"/>
</dbReference>
<name>A0A5E5BRT2_9BURK</name>
<dbReference type="SUPFAM" id="SSF53383">
    <property type="entry name" value="PLP-dependent transferases"/>
    <property type="match status" value="1"/>
</dbReference>
<evidence type="ECO:0000256" key="4">
    <source>
        <dbReference type="RuleBase" id="RU004508"/>
    </source>
</evidence>
<feature type="active site" description="Proton acceptor" evidence="2">
    <location>
        <position position="188"/>
    </location>
</feature>
<dbReference type="InterPro" id="IPR015422">
    <property type="entry name" value="PyrdxlP-dep_Trfase_small"/>
</dbReference>
<proteinExistence type="inferred from homology"/>
<dbReference type="NCBIfam" id="TIGR03588">
    <property type="entry name" value="PseC"/>
    <property type="match status" value="1"/>
</dbReference>
<evidence type="ECO:0000256" key="2">
    <source>
        <dbReference type="PIRSR" id="PIRSR000390-1"/>
    </source>
</evidence>
<dbReference type="InterPro" id="IPR020026">
    <property type="entry name" value="PseC"/>
</dbReference>
<keyword evidence="5" id="KW-0032">Aminotransferase</keyword>
<comment type="similarity">
    <text evidence="1 4">Belongs to the DegT/DnrJ/EryC1 family.</text>
</comment>
<dbReference type="InterPro" id="IPR015424">
    <property type="entry name" value="PyrdxlP-dep_Trfase"/>
</dbReference>
<sequence>MIPYGRQSISDEDVAAVVATLRSDFLTQGPAVPAFEKSIAEYCGVAHAVAVNSATSALHIACMALGLGPGDLLWTVPNTFVASANAARFCGADVDFVDIAPGTWNICVQSLAEKLAQAERAGRLPKVVVPVAFAGLSCDMRAIRALSDRYGFAVLEDASHAIGGRYRDKPVGHGDDADITVFSFHPVKIVTTAEGGLATTRHADLAEKMRLNRSHGITRERADMTRPDEGPWYYEQLTLGYNYRMTELQASLGLSQIKRLDEFVSRRHEIARRYAQKLAHLPLSPQDVMADAYSALHLYPVRLHATERRRAVFEGMRAAGIGVNVHYIPVHMQPYYQALGFREGDFPQAEAYYAGALSLPMYPDLTESMQDQVVAALENAL</sequence>
<evidence type="ECO:0000256" key="3">
    <source>
        <dbReference type="PIRSR" id="PIRSR000390-2"/>
    </source>
</evidence>
<dbReference type="RefSeq" id="WP_150560289.1">
    <property type="nucleotide sequence ID" value="NZ_CABPST010000007.1"/>
</dbReference>
<dbReference type="PIRSF" id="PIRSF000390">
    <property type="entry name" value="PLP_StrS"/>
    <property type="match status" value="1"/>
</dbReference>
<dbReference type="InterPro" id="IPR015421">
    <property type="entry name" value="PyrdxlP-dep_Trfase_major"/>
</dbReference>
<dbReference type="PANTHER" id="PTHR30244">
    <property type="entry name" value="TRANSAMINASE"/>
    <property type="match status" value="1"/>
</dbReference>